<keyword evidence="6" id="KW-0378">Hydrolase</keyword>
<dbReference type="CDD" id="cd16833">
    <property type="entry name" value="YfiH"/>
    <property type="match status" value="1"/>
</dbReference>
<evidence type="ECO:0000313" key="12">
    <source>
        <dbReference type="EMBL" id="RDU22934.1"/>
    </source>
</evidence>
<evidence type="ECO:0000256" key="8">
    <source>
        <dbReference type="ARBA" id="ARBA00047989"/>
    </source>
</evidence>
<dbReference type="GO" id="GO:0005507">
    <property type="term" value="F:copper ion binding"/>
    <property type="evidence" value="ECO:0007669"/>
    <property type="project" value="TreeGrafter"/>
</dbReference>
<keyword evidence="4" id="KW-0808">Transferase</keyword>
<comment type="catalytic activity">
    <reaction evidence="9">
        <text>adenosine + phosphate = alpha-D-ribose 1-phosphate + adenine</text>
        <dbReference type="Rhea" id="RHEA:27642"/>
        <dbReference type="ChEBI" id="CHEBI:16335"/>
        <dbReference type="ChEBI" id="CHEBI:16708"/>
        <dbReference type="ChEBI" id="CHEBI:43474"/>
        <dbReference type="ChEBI" id="CHEBI:57720"/>
        <dbReference type="EC" id="2.4.2.1"/>
    </reaction>
    <physiologicalReaction direction="left-to-right" evidence="9">
        <dbReference type="Rhea" id="RHEA:27643"/>
    </physiologicalReaction>
</comment>
<comment type="function">
    <text evidence="2">Purine nucleoside enzyme that catalyzes the phosphorolysis of adenosine and inosine nucleosides, yielding D-ribose 1-phosphate and the respective free bases, adenine and hypoxanthine. Also catalyzes the phosphorolysis of S-methyl-5'-thioadenosine into adenine and S-methyl-5-thio-alpha-D-ribose 1-phosphate. Also has adenosine deaminase activity.</text>
</comment>
<dbReference type="SUPFAM" id="SSF64438">
    <property type="entry name" value="CNF1/YfiH-like putative cysteine hydrolases"/>
    <property type="match status" value="1"/>
</dbReference>
<dbReference type="PANTHER" id="PTHR30616">
    <property type="entry name" value="UNCHARACTERIZED PROTEIN YFIH"/>
    <property type="match status" value="1"/>
</dbReference>
<evidence type="ECO:0000313" key="13">
    <source>
        <dbReference type="Proteomes" id="UP000255036"/>
    </source>
</evidence>
<keyword evidence="13" id="KW-1185">Reference proteome</keyword>
<dbReference type="InterPro" id="IPR003730">
    <property type="entry name" value="Cu_polyphenol_OxRdtase"/>
</dbReference>
<evidence type="ECO:0000256" key="10">
    <source>
        <dbReference type="ARBA" id="ARBA00049893"/>
    </source>
</evidence>
<evidence type="ECO:0000256" key="4">
    <source>
        <dbReference type="ARBA" id="ARBA00022679"/>
    </source>
</evidence>
<evidence type="ECO:0000256" key="3">
    <source>
        <dbReference type="ARBA" id="ARBA00007353"/>
    </source>
</evidence>
<dbReference type="InterPro" id="IPR011324">
    <property type="entry name" value="Cytotoxic_necrot_fac-like_cat"/>
</dbReference>
<dbReference type="OrthoDB" id="4279at2"/>
<keyword evidence="5" id="KW-0479">Metal-binding</keyword>
<evidence type="ECO:0000256" key="2">
    <source>
        <dbReference type="ARBA" id="ARBA00003215"/>
    </source>
</evidence>
<dbReference type="Proteomes" id="UP000255036">
    <property type="component" value="Unassembled WGS sequence"/>
</dbReference>
<dbReference type="GO" id="GO:0017061">
    <property type="term" value="F:S-methyl-5-thioadenosine phosphorylase activity"/>
    <property type="evidence" value="ECO:0007669"/>
    <property type="project" value="UniProtKB-EC"/>
</dbReference>
<dbReference type="RefSeq" id="WP_115482277.1">
    <property type="nucleotide sequence ID" value="NZ_QRCT01000034.1"/>
</dbReference>
<evidence type="ECO:0000256" key="1">
    <source>
        <dbReference type="ARBA" id="ARBA00000553"/>
    </source>
</evidence>
<keyword evidence="7" id="KW-0862">Zinc</keyword>
<accession>A0A371ATM5</accession>
<dbReference type="Gene3D" id="3.60.140.10">
    <property type="entry name" value="CNF1/YfiH-like putative cysteine hydrolases"/>
    <property type="match status" value="1"/>
</dbReference>
<evidence type="ECO:0000256" key="9">
    <source>
        <dbReference type="ARBA" id="ARBA00048968"/>
    </source>
</evidence>
<proteinExistence type="inferred from homology"/>
<dbReference type="NCBIfam" id="TIGR00726">
    <property type="entry name" value="peptidoglycan editing factor PgeF"/>
    <property type="match status" value="1"/>
</dbReference>
<comment type="catalytic activity">
    <reaction evidence="10">
        <text>S-methyl-5'-thioadenosine + phosphate = 5-(methylsulfanyl)-alpha-D-ribose 1-phosphate + adenine</text>
        <dbReference type="Rhea" id="RHEA:11852"/>
        <dbReference type="ChEBI" id="CHEBI:16708"/>
        <dbReference type="ChEBI" id="CHEBI:17509"/>
        <dbReference type="ChEBI" id="CHEBI:43474"/>
        <dbReference type="ChEBI" id="CHEBI:58533"/>
        <dbReference type="EC" id="2.4.2.28"/>
    </reaction>
    <physiologicalReaction direction="left-to-right" evidence="10">
        <dbReference type="Rhea" id="RHEA:11853"/>
    </physiologicalReaction>
</comment>
<reference evidence="12 13" key="1">
    <citation type="submission" date="2018-07" db="EMBL/GenBank/DDBJ databases">
        <title>Anaerosacharophilus polymeroproducens gen. nov. sp. nov., an anaerobic bacterium isolated from salt field.</title>
        <authorList>
            <person name="Kim W."/>
            <person name="Yang S.-H."/>
            <person name="Oh J."/>
            <person name="Lee J.-H."/>
            <person name="Kwon K.K."/>
        </authorList>
    </citation>
    <scope>NUCLEOTIDE SEQUENCE [LARGE SCALE GENOMIC DNA]</scope>
    <source>
        <strain evidence="12 13">MCWD5</strain>
    </source>
</reference>
<dbReference type="AlphaFoldDB" id="A0A371ATM5"/>
<protein>
    <recommendedName>
        <fullName evidence="11">Purine nucleoside phosphorylase</fullName>
    </recommendedName>
</protein>
<evidence type="ECO:0000256" key="5">
    <source>
        <dbReference type="ARBA" id="ARBA00022723"/>
    </source>
</evidence>
<comment type="caution">
    <text evidence="12">The sequence shown here is derived from an EMBL/GenBank/DDBJ whole genome shotgun (WGS) entry which is preliminary data.</text>
</comment>
<dbReference type="Pfam" id="PF02578">
    <property type="entry name" value="Cu-oxidase_4"/>
    <property type="match status" value="1"/>
</dbReference>
<gene>
    <name evidence="12" type="primary">pgeF</name>
    <name evidence="12" type="ORF">DWV06_11200</name>
</gene>
<organism evidence="12 13">
    <name type="scientific">Anaerosacchariphilus polymeriproducens</name>
    <dbReference type="NCBI Taxonomy" id="1812858"/>
    <lineage>
        <taxon>Bacteria</taxon>
        <taxon>Bacillati</taxon>
        <taxon>Bacillota</taxon>
        <taxon>Clostridia</taxon>
        <taxon>Lachnospirales</taxon>
        <taxon>Lachnospiraceae</taxon>
        <taxon>Anaerosacchariphilus</taxon>
    </lineage>
</organism>
<sequence>MNINIKRKEGKNPILLQEKGGLPYFQFQKIVNTNKVKHMFTTRLGGVSQGACSTLNLSFTRGDDAAAVEENFKRVAKVMGTEYEDFVFSDQTHTTNLYVVTDKDRGKGLTKKRDYSDIDGLLTNVKGIVLSTFYADCVPLYFVDPVKEAIALVHSGWRGTVGKIGKLAVEKMYEEYGSNPKDIIGAIGPSICQECYEVDKDVIIQFQSNFPKEQWSDFFCQKENGKYQLNLWKANEFIMEEAGLKKENIEVTDVCTCCNPELLFSHRASQGRRGNLAAFLALK</sequence>
<dbReference type="PANTHER" id="PTHR30616:SF2">
    <property type="entry name" value="PURINE NUCLEOSIDE PHOSPHORYLASE LACC1"/>
    <property type="match status" value="1"/>
</dbReference>
<comment type="catalytic activity">
    <reaction evidence="1">
        <text>inosine + phosphate = alpha-D-ribose 1-phosphate + hypoxanthine</text>
        <dbReference type="Rhea" id="RHEA:27646"/>
        <dbReference type="ChEBI" id="CHEBI:17368"/>
        <dbReference type="ChEBI" id="CHEBI:17596"/>
        <dbReference type="ChEBI" id="CHEBI:43474"/>
        <dbReference type="ChEBI" id="CHEBI:57720"/>
        <dbReference type="EC" id="2.4.2.1"/>
    </reaction>
    <physiologicalReaction direction="left-to-right" evidence="1">
        <dbReference type="Rhea" id="RHEA:27647"/>
    </physiologicalReaction>
</comment>
<dbReference type="EMBL" id="QRCT01000034">
    <property type="protein sequence ID" value="RDU22934.1"/>
    <property type="molecule type" value="Genomic_DNA"/>
</dbReference>
<dbReference type="InterPro" id="IPR038371">
    <property type="entry name" value="Cu_polyphenol_OxRdtase_sf"/>
</dbReference>
<evidence type="ECO:0000256" key="11">
    <source>
        <dbReference type="RuleBase" id="RU361274"/>
    </source>
</evidence>
<evidence type="ECO:0000256" key="7">
    <source>
        <dbReference type="ARBA" id="ARBA00022833"/>
    </source>
</evidence>
<dbReference type="GO" id="GO:0016787">
    <property type="term" value="F:hydrolase activity"/>
    <property type="evidence" value="ECO:0007669"/>
    <property type="project" value="UniProtKB-KW"/>
</dbReference>
<name>A0A371ATM5_9FIRM</name>
<evidence type="ECO:0000256" key="6">
    <source>
        <dbReference type="ARBA" id="ARBA00022801"/>
    </source>
</evidence>
<comment type="catalytic activity">
    <reaction evidence="8">
        <text>adenosine + H2O + H(+) = inosine + NH4(+)</text>
        <dbReference type="Rhea" id="RHEA:24408"/>
        <dbReference type="ChEBI" id="CHEBI:15377"/>
        <dbReference type="ChEBI" id="CHEBI:15378"/>
        <dbReference type="ChEBI" id="CHEBI:16335"/>
        <dbReference type="ChEBI" id="CHEBI:17596"/>
        <dbReference type="ChEBI" id="CHEBI:28938"/>
        <dbReference type="EC" id="3.5.4.4"/>
    </reaction>
    <physiologicalReaction direction="left-to-right" evidence="8">
        <dbReference type="Rhea" id="RHEA:24409"/>
    </physiologicalReaction>
</comment>
<comment type="similarity">
    <text evidence="3 11">Belongs to the purine nucleoside phosphorylase YfiH/LACC1 family.</text>
</comment>